<dbReference type="GO" id="GO:0005886">
    <property type="term" value="C:plasma membrane"/>
    <property type="evidence" value="ECO:0007669"/>
    <property type="project" value="UniProtKB-SubCell"/>
</dbReference>
<feature type="transmembrane region" description="Helical" evidence="12">
    <location>
        <begin position="290"/>
        <end position="311"/>
    </location>
</feature>
<dbReference type="SMART" id="SM00387">
    <property type="entry name" value="HATPase_c"/>
    <property type="match status" value="1"/>
</dbReference>
<evidence type="ECO:0000256" key="12">
    <source>
        <dbReference type="SAM" id="Phobius"/>
    </source>
</evidence>
<keyword evidence="12" id="KW-0812">Transmembrane</keyword>
<dbReference type="PANTHER" id="PTHR34220">
    <property type="entry name" value="SENSOR HISTIDINE KINASE YPDA"/>
    <property type="match status" value="1"/>
</dbReference>
<accession>A0A5C6VZX2</accession>
<evidence type="ECO:0000313" key="16">
    <source>
        <dbReference type="Proteomes" id="UP000321363"/>
    </source>
</evidence>
<keyword evidence="6" id="KW-0808">Transferase</keyword>
<keyword evidence="8 15" id="KW-0418">Kinase</keyword>
<dbReference type="InterPro" id="IPR005467">
    <property type="entry name" value="His_kinase_dom"/>
</dbReference>
<keyword evidence="5" id="KW-0597">Phosphoprotein</keyword>
<dbReference type="PRINTS" id="PR00344">
    <property type="entry name" value="BCTRLSENSOR"/>
</dbReference>
<keyword evidence="12" id="KW-1133">Transmembrane helix</keyword>
<keyword evidence="10" id="KW-0902">Two-component regulatory system</keyword>
<dbReference type="SUPFAM" id="SSF55874">
    <property type="entry name" value="ATPase domain of HSP90 chaperone/DNA topoisomerase II/histidine kinase"/>
    <property type="match status" value="1"/>
</dbReference>
<dbReference type="Proteomes" id="UP000321363">
    <property type="component" value="Unassembled WGS sequence"/>
</dbReference>
<dbReference type="EMBL" id="VOQF01000006">
    <property type="protein sequence ID" value="TXC90587.1"/>
    <property type="molecule type" value="Genomic_DNA"/>
</dbReference>
<dbReference type="GO" id="GO:0000155">
    <property type="term" value="F:phosphorelay sensor kinase activity"/>
    <property type="evidence" value="ECO:0007669"/>
    <property type="project" value="InterPro"/>
</dbReference>
<dbReference type="OrthoDB" id="9776552at2"/>
<dbReference type="InterPro" id="IPR036890">
    <property type="entry name" value="HATPase_C_sf"/>
</dbReference>
<dbReference type="InterPro" id="IPR003660">
    <property type="entry name" value="HAMP_dom"/>
</dbReference>
<keyword evidence="11 12" id="KW-0472">Membrane</keyword>
<dbReference type="PROSITE" id="PS50109">
    <property type="entry name" value="HIS_KIN"/>
    <property type="match status" value="1"/>
</dbReference>
<dbReference type="Gene3D" id="3.30.565.10">
    <property type="entry name" value="Histidine kinase-like ATPase, C-terminal domain"/>
    <property type="match status" value="1"/>
</dbReference>
<name>A0A5C6VZX2_9BACI</name>
<dbReference type="InterPro" id="IPR010559">
    <property type="entry name" value="Sig_transdc_His_kin_internal"/>
</dbReference>
<evidence type="ECO:0000256" key="3">
    <source>
        <dbReference type="ARBA" id="ARBA00012438"/>
    </source>
</evidence>
<sequence>MKNLKVLISNKYKNLKIKYKLILFISILLIVCLSFIIMGFQYAFNSYDEQIYRQSSQVLIMSSNRIEDELKNIEEVTYKILTDDVIQHALIRSKQNLSKYEKYQIEQEVWEKLTSYIGAERYIQSIHLFDHSGKEFRAGGVSSMILYDQKEYVMKKAEDKNGSNSWISLEDDEDTIFSARQIKSYENLSLENLGTLIVEVKLKDIVKELPREWEGEGFIAISKGEDIFFAEDTTLANLDKLQLTTNSKQGYQIQSIYGRSFFVTHSKSPYANWTYWNVLPFGTMFAKVTMIKFLVIFLFLTISISAILLIIRFSERITNPIGNLVSAMKFVQKGDFKVAESFTPSQYHDEVGILHRNFFIMIEQINDLIKENYEKQLLIKDTEFKALQSQINPHFLYNTLESINWLAKVNQQQQISKMVESLGYLLRNAISIKDDVITVREEMEMVEHYVTIQKFRFEERLVFTLFIDEKVKDCMIPKLVLQPLVENAIHYALEMMVEPCEIRVTAFKEEDYLHLLVEDNGPGMDNQQLAQVKNGEMKTRGNGIGLQNIDARIKFVFGQEYGLQLDSELGKGTQVLIVIPYQMRWDYV</sequence>
<dbReference type="InterPro" id="IPR004358">
    <property type="entry name" value="Sig_transdc_His_kin-like_C"/>
</dbReference>
<evidence type="ECO:0000259" key="14">
    <source>
        <dbReference type="PROSITE" id="PS50885"/>
    </source>
</evidence>
<dbReference type="PANTHER" id="PTHR34220:SF7">
    <property type="entry name" value="SENSOR HISTIDINE KINASE YPDA"/>
    <property type="match status" value="1"/>
</dbReference>
<evidence type="ECO:0000256" key="6">
    <source>
        <dbReference type="ARBA" id="ARBA00022679"/>
    </source>
</evidence>
<evidence type="ECO:0000256" key="1">
    <source>
        <dbReference type="ARBA" id="ARBA00000085"/>
    </source>
</evidence>
<dbReference type="PROSITE" id="PS50885">
    <property type="entry name" value="HAMP"/>
    <property type="match status" value="1"/>
</dbReference>
<evidence type="ECO:0000313" key="15">
    <source>
        <dbReference type="EMBL" id="TXC90587.1"/>
    </source>
</evidence>
<evidence type="ECO:0000256" key="10">
    <source>
        <dbReference type="ARBA" id="ARBA00023012"/>
    </source>
</evidence>
<organism evidence="15 16">
    <name type="scientific">Metabacillus litoralis</name>
    <dbReference type="NCBI Taxonomy" id="152268"/>
    <lineage>
        <taxon>Bacteria</taxon>
        <taxon>Bacillati</taxon>
        <taxon>Bacillota</taxon>
        <taxon>Bacilli</taxon>
        <taxon>Bacillales</taxon>
        <taxon>Bacillaceae</taxon>
        <taxon>Metabacillus</taxon>
    </lineage>
</organism>
<dbReference type="AlphaFoldDB" id="A0A5C6VZX2"/>
<dbReference type="Gene3D" id="6.10.340.10">
    <property type="match status" value="1"/>
</dbReference>
<evidence type="ECO:0000256" key="5">
    <source>
        <dbReference type="ARBA" id="ARBA00022553"/>
    </source>
</evidence>
<dbReference type="Pfam" id="PF06580">
    <property type="entry name" value="His_kinase"/>
    <property type="match status" value="1"/>
</dbReference>
<keyword evidence="16" id="KW-1185">Reference proteome</keyword>
<evidence type="ECO:0000256" key="9">
    <source>
        <dbReference type="ARBA" id="ARBA00022840"/>
    </source>
</evidence>
<keyword evidence="9" id="KW-0067">ATP-binding</keyword>
<evidence type="ECO:0000256" key="4">
    <source>
        <dbReference type="ARBA" id="ARBA00022475"/>
    </source>
</evidence>
<keyword evidence="7" id="KW-0547">Nucleotide-binding</keyword>
<gene>
    <name evidence="15" type="ORF">FS935_11790</name>
</gene>
<comment type="subcellular location">
    <subcellularLocation>
        <location evidence="2">Cell membrane</location>
        <topology evidence="2">Multi-pass membrane protein</topology>
    </subcellularLocation>
</comment>
<dbReference type="GO" id="GO:0005524">
    <property type="term" value="F:ATP binding"/>
    <property type="evidence" value="ECO:0007669"/>
    <property type="project" value="UniProtKB-KW"/>
</dbReference>
<dbReference type="RefSeq" id="WP_146948778.1">
    <property type="nucleotide sequence ID" value="NZ_VOQF01000006.1"/>
</dbReference>
<evidence type="ECO:0000259" key="13">
    <source>
        <dbReference type="PROSITE" id="PS50109"/>
    </source>
</evidence>
<comment type="catalytic activity">
    <reaction evidence="1">
        <text>ATP + protein L-histidine = ADP + protein N-phospho-L-histidine.</text>
        <dbReference type="EC" id="2.7.13.3"/>
    </reaction>
</comment>
<feature type="domain" description="Histidine kinase" evidence="13">
    <location>
        <begin position="480"/>
        <end position="583"/>
    </location>
</feature>
<feature type="transmembrane region" description="Helical" evidence="12">
    <location>
        <begin position="21"/>
        <end position="44"/>
    </location>
</feature>
<dbReference type="EC" id="2.7.13.3" evidence="3"/>
<evidence type="ECO:0000256" key="11">
    <source>
        <dbReference type="ARBA" id="ARBA00023136"/>
    </source>
</evidence>
<reference evidence="15 16" key="1">
    <citation type="journal article" date="2005" name="Int. J. Syst. Evol. Microbiol.">
        <title>Bacillus litoralis sp. nov., isolated from a tidal flat of the Yellow Sea in Korea.</title>
        <authorList>
            <person name="Yoon J.H."/>
            <person name="Oh T.K."/>
        </authorList>
    </citation>
    <scope>NUCLEOTIDE SEQUENCE [LARGE SCALE GENOMIC DNA]</scope>
    <source>
        <strain evidence="15 16">SW-211</strain>
    </source>
</reference>
<dbReference type="InterPro" id="IPR003594">
    <property type="entry name" value="HATPase_dom"/>
</dbReference>
<evidence type="ECO:0000256" key="2">
    <source>
        <dbReference type="ARBA" id="ARBA00004651"/>
    </source>
</evidence>
<comment type="caution">
    <text evidence="15">The sequence shown here is derived from an EMBL/GenBank/DDBJ whole genome shotgun (WGS) entry which is preliminary data.</text>
</comment>
<evidence type="ECO:0000256" key="7">
    <source>
        <dbReference type="ARBA" id="ARBA00022741"/>
    </source>
</evidence>
<dbReference type="Pfam" id="PF02518">
    <property type="entry name" value="HATPase_c"/>
    <property type="match status" value="1"/>
</dbReference>
<dbReference type="InterPro" id="IPR050640">
    <property type="entry name" value="Bact_2-comp_sensor_kinase"/>
</dbReference>
<feature type="domain" description="HAMP" evidence="14">
    <location>
        <begin position="315"/>
        <end position="370"/>
    </location>
</feature>
<protein>
    <recommendedName>
        <fullName evidence="3">histidine kinase</fullName>
        <ecNumber evidence="3">2.7.13.3</ecNumber>
    </recommendedName>
</protein>
<proteinExistence type="predicted"/>
<keyword evidence="4" id="KW-1003">Cell membrane</keyword>
<evidence type="ECO:0000256" key="8">
    <source>
        <dbReference type="ARBA" id="ARBA00022777"/>
    </source>
</evidence>
<dbReference type="SUPFAM" id="SSF158472">
    <property type="entry name" value="HAMP domain-like"/>
    <property type="match status" value="1"/>
</dbReference>